<feature type="compositionally biased region" description="Basic and acidic residues" evidence="1">
    <location>
        <begin position="274"/>
        <end position="285"/>
    </location>
</feature>
<feature type="compositionally biased region" description="Polar residues" evidence="1">
    <location>
        <begin position="249"/>
        <end position="258"/>
    </location>
</feature>
<accession>A0A835YNG5</accession>
<organism evidence="2 3">
    <name type="scientific">Tribonema minus</name>
    <dbReference type="NCBI Taxonomy" id="303371"/>
    <lineage>
        <taxon>Eukaryota</taxon>
        <taxon>Sar</taxon>
        <taxon>Stramenopiles</taxon>
        <taxon>Ochrophyta</taxon>
        <taxon>PX clade</taxon>
        <taxon>Xanthophyceae</taxon>
        <taxon>Tribonematales</taxon>
        <taxon>Tribonemataceae</taxon>
        <taxon>Tribonema</taxon>
    </lineage>
</organism>
<dbReference type="EMBL" id="JAFCMP010000533">
    <property type="protein sequence ID" value="KAG5176795.1"/>
    <property type="molecule type" value="Genomic_DNA"/>
</dbReference>
<evidence type="ECO:0000313" key="3">
    <source>
        <dbReference type="Proteomes" id="UP000664859"/>
    </source>
</evidence>
<comment type="caution">
    <text evidence="2">The sequence shown here is derived from an EMBL/GenBank/DDBJ whole genome shotgun (WGS) entry which is preliminary data.</text>
</comment>
<evidence type="ECO:0000313" key="2">
    <source>
        <dbReference type="EMBL" id="KAG5176795.1"/>
    </source>
</evidence>
<protein>
    <submittedName>
        <fullName evidence="2">Uncharacterized protein</fullName>
    </submittedName>
</protein>
<reference evidence="2" key="1">
    <citation type="submission" date="2021-02" db="EMBL/GenBank/DDBJ databases">
        <title>First Annotated Genome of the Yellow-green Alga Tribonema minus.</title>
        <authorList>
            <person name="Mahan K.M."/>
        </authorList>
    </citation>
    <scope>NUCLEOTIDE SEQUENCE</scope>
    <source>
        <strain evidence="2">UTEX B ZZ1240</strain>
    </source>
</reference>
<dbReference type="Proteomes" id="UP000664859">
    <property type="component" value="Unassembled WGS sequence"/>
</dbReference>
<evidence type="ECO:0000256" key="1">
    <source>
        <dbReference type="SAM" id="MobiDB-lite"/>
    </source>
</evidence>
<gene>
    <name evidence="2" type="ORF">JKP88DRAFT_249310</name>
</gene>
<feature type="compositionally biased region" description="Low complexity" evidence="1">
    <location>
        <begin position="230"/>
        <end position="243"/>
    </location>
</feature>
<sequence>MLSCCGFDVAIRATRFAWCGGRQLCLAACASAKRELSRLSLMQQRRVLRWLKPAALAQNRCARAPLQDNGSTNRRAAVCTLVVGRQQQHGADARVFPRATISRSRNALSCSGSQPCVAQPRHCPLTHELAACIGKPPWQRAAAPRAGALRQHLPWHANGRSAAVAATHWPSSSLRRETASRCCRARARHRAMTRRRCAATAASRCCSAHSAARYGAPPLRGDSSAARLASSGSPSVSSTQSCSLGATMATRTTSQPAVTETPFAEGPTSSSRSPLREERPHMSEA</sequence>
<proteinExistence type="predicted"/>
<feature type="region of interest" description="Disordered" evidence="1">
    <location>
        <begin position="216"/>
        <end position="285"/>
    </location>
</feature>
<dbReference type="AlphaFoldDB" id="A0A835YNG5"/>
<keyword evidence="3" id="KW-1185">Reference proteome</keyword>
<name>A0A835YNG5_9STRA</name>